<dbReference type="STRING" id="199890.A0A182PWW2"/>
<protein>
    <submittedName>
        <fullName evidence="1">Uncharacterized protein</fullName>
    </submittedName>
</protein>
<name>A0A182PWW2_9DIPT</name>
<sequence length="210" mass="23906">DAFISLIHNNDSLSDVDKLQYLKGALTKEAQDIVGAIAITNANYVVAWDLLKTRYDNQKLIVKSYLDQLFAIPVMKKESYDLLIALIDGFDRSVKMSARMGVQTEGWSELLAYMLCARLDPSTLKQWETHHRSTEVPKYDDVLQFLRGHASVLQATQQEKARNVDSSQITTKPKARNSYVHSVRTESAATSPVQMFNLEKQLWRQVATQR</sequence>
<proteinExistence type="predicted"/>
<dbReference type="Proteomes" id="UP000075885">
    <property type="component" value="Unassembled WGS sequence"/>
</dbReference>
<dbReference type="AlphaFoldDB" id="A0A182PWW2"/>
<reference evidence="1" key="2">
    <citation type="submission" date="2020-05" db="UniProtKB">
        <authorList>
            <consortium name="EnsemblMetazoa"/>
        </authorList>
    </citation>
    <scope>IDENTIFICATION</scope>
    <source>
        <strain evidence="1">Epiroticus2</strain>
    </source>
</reference>
<dbReference type="PANTHER" id="PTHR22954">
    <property type="entry name" value="RETROVIRAL PROTEASE-RELATED"/>
    <property type="match status" value="1"/>
</dbReference>
<dbReference type="Pfam" id="PF03564">
    <property type="entry name" value="DUF1759"/>
    <property type="match status" value="1"/>
</dbReference>
<evidence type="ECO:0000313" key="1">
    <source>
        <dbReference type="EnsemblMetazoa" id="AEPI011449-PA"/>
    </source>
</evidence>
<dbReference type="EnsemblMetazoa" id="AEPI011449-RA">
    <property type="protein sequence ID" value="AEPI011449-PA"/>
    <property type="gene ID" value="AEPI011449"/>
</dbReference>
<dbReference type="VEuPathDB" id="VectorBase:AEPI011449"/>
<keyword evidence="2" id="KW-1185">Reference proteome</keyword>
<organism evidence="1 2">
    <name type="scientific">Anopheles epiroticus</name>
    <dbReference type="NCBI Taxonomy" id="199890"/>
    <lineage>
        <taxon>Eukaryota</taxon>
        <taxon>Metazoa</taxon>
        <taxon>Ecdysozoa</taxon>
        <taxon>Arthropoda</taxon>
        <taxon>Hexapoda</taxon>
        <taxon>Insecta</taxon>
        <taxon>Pterygota</taxon>
        <taxon>Neoptera</taxon>
        <taxon>Endopterygota</taxon>
        <taxon>Diptera</taxon>
        <taxon>Nematocera</taxon>
        <taxon>Culicoidea</taxon>
        <taxon>Culicidae</taxon>
        <taxon>Anophelinae</taxon>
        <taxon>Anopheles</taxon>
    </lineage>
</organism>
<dbReference type="InterPro" id="IPR005312">
    <property type="entry name" value="DUF1759"/>
</dbReference>
<dbReference type="PANTHER" id="PTHR22954:SF3">
    <property type="entry name" value="PROTEIN CBG08539"/>
    <property type="match status" value="1"/>
</dbReference>
<evidence type="ECO:0000313" key="2">
    <source>
        <dbReference type="Proteomes" id="UP000075885"/>
    </source>
</evidence>
<reference evidence="2" key="1">
    <citation type="submission" date="2013-03" db="EMBL/GenBank/DDBJ databases">
        <title>The Genome Sequence of Anopheles epiroticus epiroticus2.</title>
        <authorList>
            <consortium name="The Broad Institute Genomics Platform"/>
            <person name="Neafsey D.E."/>
            <person name="Howell P."/>
            <person name="Walker B."/>
            <person name="Young S.K."/>
            <person name="Zeng Q."/>
            <person name="Gargeya S."/>
            <person name="Fitzgerald M."/>
            <person name="Haas B."/>
            <person name="Abouelleil A."/>
            <person name="Allen A.W."/>
            <person name="Alvarado L."/>
            <person name="Arachchi H.M."/>
            <person name="Berlin A.M."/>
            <person name="Chapman S.B."/>
            <person name="Gainer-Dewar J."/>
            <person name="Goldberg J."/>
            <person name="Griggs A."/>
            <person name="Gujja S."/>
            <person name="Hansen M."/>
            <person name="Howarth C."/>
            <person name="Imamovic A."/>
            <person name="Ireland A."/>
            <person name="Larimer J."/>
            <person name="McCowan C."/>
            <person name="Murphy C."/>
            <person name="Pearson M."/>
            <person name="Poon T.W."/>
            <person name="Priest M."/>
            <person name="Roberts A."/>
            <person name="Saif S."/>
            <person name="Shea T."/>
            <person name="Sisk P."/>
            <person name="Sykes S."/>
            <person name="Wortman J."/>
            <person name="Nusbaum C."/>
            <person name="Birren B."/>
        </authorList>
    </citation>
    <scope>NUCLEOTIDE SEQUENCE [LARGE SCALE GENOMIC DNA]</scope>
    <source>
        <strain evidence="2">Epiroticus2</strain>
    </source>
</reference>
<accession>A0A182PWW2</accession>